<dbReference type="CDD" id="cd22881">
    <property type="entry name" value="Mdv1_N"/>
    <property type="match status" value="1"/>
</dbReference>
<feature type="compositionally biased region" description="Low complexity" evidence="10">
    <location>
        <begin position="687"/>
        <end position="696"/>
    </location>
</feature>
<feature type="repeat" description="WD" evidence="9">
    <location>
        <begin position="600"/>
        <end position="639"/>
    </location>
</feature>
<keyword evidence="3" id="KW-0677">Repeat</keyword>
<evidence type="ECO:0000256" key="1">
    <source>
        <dbReference type="ARBA" id="ARBA00004570"/>
    </source>
</evidence>
<keyword evidence="4" id="KW-1000">Mitochondrion outer membrane</keyword>
<dbReference type="PROSITE" id="PS00678">
    <property type="entry name" value="WD_REPEATS_1"/>
    <property type="match status" value="4"/>
</dbReference>
<keyword evidence="6" id="KW-0496">Mitochondrion</keyword>
<proteinExistence type="inferred from homology"/>
<evidence type="ECO:0000256" key="9">
    <source>
        <dbReference type="PROSITE-ProRule" id="PRU00221"/>
    </source>
</evidence>
<feature type="compositionally biased region" description="Polar residues" evidence="10">
    <location>
        <begin position="294"/>
        <end position="305"/>
    </location>
</feature>
<feature type="region of interest" description="Disordered" evidence="10">
    <location>
        <begin position="289"/>
        <end position="330"/>
    </location>
</feature>
<feature type="repeat" description="WD" evidence="9">
    <location>
        <begin position="397"/>
        <end position="439"/>
    </location>
</feature>
<feature type="repeat" description="WD" evidence="9">
    <location>
        <begin position="498"/>
        <end position="537"/>
    </location>
</feature>
<dbReference type="InterPro" id="IPR036322">
    <property type="entry name" value="WD40_repeat_dom_sf"/>
</dbReference>
<evidence type="ECO:0000256" key="10">
    <source>
        <dbReference type="SAM" id="MobiDB-lite"/>
    </source>
</evidence>
<feature type="repeat" description="WD" evidence="9">
    <location>
        <begin position="440"/>
        <end position="481"/>
    </location>
</feature>
<dbReference type="AlphaFoldDB" id="A0A7H9B8R3"/>
<keyword evidence="2 9" id="KW-0853">WD repeat</keyword>
<dbReference type="InterPro" id="IPR001680">
    <property type="entry name" value="WD40_rpt"/>
</dbReference>
<dbReference type="KEGG" id="zmk:HG535_0H00820"/>
<evidence type="ECO:0000256" key="4">
    <source>
        <dbReference type="ARBA" id="ARBA00022787"/>
    </source>
</evidence>
<dbReference type="Pfam" id="PF11542">
    <property type="entry name" value="Mdv1"/>
    <property type="match status" value="1"/>
</dbReference>
<dbReference type="Gene3D" id="2.130.10.10">
    <property type="entry name" value="YVTN repeat-like/Quinoprotein amine dehydrogenase"/>
    <property type="match status" value="2"/>
</dbReference>
<keyword evidence="7" id="KW-0472">Membrane</keyword>
<dbReference type="Gene3D" id="6.10.280.220">
    <property type="match status" value="1"/>
</dbReference>
<dbReference type="InterPro" id="IPR020472">
    <property type="entry name" value="WD40_PAC1"/>
</dbReference>
<evidence type="ECO:0000313" key="11">
    <source>
        <dbReference type="EMBL" id="QLG74756.1"/>
    </source>
</evidence>
<feature type="compositionally biased region" description="Polar residues" evidence="10">
    <location>
        <begin position="318"/>
        <end position="330"/>
    </location>
</feature>
<dbReference type="SMART" id="SM00320">
    <property type="entry name" value="WD40"/>
    <property type="match status" value="6"/>
</dbReference>
<dbReference type="PROSITE" id="PS50294">
    <property type="entry name" value="WD_REPEATS_REGION"/>
    <property type="match status" value="3"/>
</dbReference>
<evidence type="ECO:0000256" key="8">
    <source>
        <dbReference type="ARBA" id="ARBA00038415"/>
    </source>
</evidence>
<evidence type="ECO:0000256" key="6">
    <source>
        <dbReference type="ARBA" id="ARBA00023128"/>
    </source>
</evidence>
<keyword evidence="5" id="KW-0175">Coiled coil</keyword>
<organism evidence="11 12">
    <name type="scientific">Zygotorulaspora mrakii</name>
    <name type="common">Zygosaccharomyces mrakii</name>
    <dbReference type="NCBI Taxonomy" id="42260"/>
    <lineage>
        <taxon>Eukaryota</taxon>
        <taxon>Fungi</taxon>
        <taxon>Dikarya</taxon>
        <taxon>Ascomycota</taxon>
        <taxon>Saccharomycotina</taxon>
        <taxon>Saccharomycetes</taxon>
        <taxon>Saccharomycetales</taxon>
        <taxon>Saccharomycetaceae</taxon>
        <taxon>Zygotorulaspora</taxon>
    </lineage>
</organism>
<evidence type="ECO:0000313" key="12">
    <source>
        <dbReference type="Proteomes" id="UP000509704"/>
    </source>
</evidence>
<evidence type="ECO:0000256" key="7">
    <source>
        <dbReference type="ARBA" id="ARBA00023136"/>
    </source>
</evidence>
<dbReference type="SUPFAM" id="SSF50978">
    <property type="entry name" value="WD40 repeat-like"/>
    <property type="match status" value="1"/>
</dbReference>
<accession>A0A7H9B8R3</accession>
<dbReference type="PANTHER" id="PTHR19855">
    <property type="entry name" value="WD40 REPEAT PROTEIN 12, 37"/>
    <property type="match status" value="1"/>
</dbReference>
<dbReference type="RefSeq" id="XP_037146481.1">
    <property type="nucleotide sequence ID" value="XM_037290586.1"/>
</dbReference>
<dbReference type="InterPro" id="IPR015943">
    <property type="entry name" value="WD40/YVTN_repeat-like_dom_sf"/>
</dbReference>
<comment type="similarity">
    <text evidence="8">Belongs to the WD repeat MDV1/CAF4 family.</text>
</comment>
<dbReference type="GeneID" id="59238558"/>
<evidence type="ECO:0000256" key="5">
    <source>
        <dbReference type="ARBA" id="ARBA00023054"/>
    </source>
</evidence>
<dbReference type="PRINTS" id="PR00320">
    <property type="entry name" value="GPROTEINBRPT"/>
</dbReference>
<dbReference type="OrthoDB" id="496at2759"/>
<dbReference type="InterPro" id="IPR021061">
    <property type="entry name" value="Mt_division_protein_1"/>
</dbReference>
<reference evidence="11 12" key="1">
    <citation type="submission" date="2020-07" db="EMBL/GenBank/DDBJ databases">
        <title>The yeast mating-type switching endonuclease HO is a domesticated member of an unorthodox homing genetic element family.</title>
        <authorList>
            <person name="Coughlan A.Y."/>
            <person name="Lombardi L."/>
            <person name="Braun-Galleani S."/>
            <person name="Martos A.R."/>
            <person name="Galeote V."/>
            <person name="Bigey F."/>
            <person name="Dequin S."/>
            <person name="Byrne K.P."/>
            <person name="Wolfe K.H."/>
        </authorList>
    </citation>
    <scope>NUCLEOTIDE SEQUENCE [LARGE SCALE GENOMIC DNA]</scope>
    <source>
        <strain evidence="11 12">NRRL Y-6702</strain>
    </source>
</reference>
<sequence length="735" mass="82270">MATEDQISRLKRAIFTTTATLFGSQNVEDTILSYSSPYKRALHQAISSLGSQGSLNSFRGVKKNPQEAFQSLNASMNGKNFFNNKFTDSKTSFKVLSYISDDLLNEIENENYAFMDKKLLKNGGEKGGKSKSSKQEPSLFQGFEASLPIINEALENKMMIESSQSNLKGISHNPHENDNDENFDINESILLPHDFHPEKINDSYSLKYLKTLNSQVTDNLDLLEIQKKIAASEIGELDHRLNALKSLRDSTFKKVAKIEQNELVLENHLNMINERVSFLKEYGLEIDSGADSDMPSTPMSPQINTDKNDESKSEPMISDSNDNSDETNGIQSVFSVNDSDFTSPMMSQSIYKKLKIKNQTPSKKLHDFYHDYNKKSRKIFPTLQQYYNPGTRMARFEKAHEDGITCLDFDVPFGILSTAGHMDHCVKIWDLSQHKKIAEMSGHMASISCMQMDRRYNMLITGARDALLKMWNLNLATQLYQEQADLKPSSESSCVYTFDSHVDEITALSFDSGHLVSGSQDRTIRQWDMTSGKCLQTIDISFAGRVSQSHSLNNTTMLTSIDPSPIIGALQCFDAALASGTKDGIVRLWDLRSSQIIRTLEGHTDAVTSLKFDSRNLVTGSLDRSVRVWDLRTGTLADAFAYDSPVLSLDFDTHNIVVATGEKSAKVFDRSDGKQWDCVEKEDQDASSNSDLNSSNIPETIMAPASTSSTVQFLKYKDGYMVEGRDNGDVSTWAI</sequence>
<dbReference type="GO" id="GO:0005741">
    <property type="term" value="C:mitochondrial outer membrane"/>
    <property type="evidence" value="ECO:0007669"/>
    <property type="project" value="UniProtKB-SubCell"/>
</dbReference>
<protein>
    <submittedName>
        <fullName evidence="11">Uncharacterized protein</fullName>
    </submittedName>
</protein>
<comment type="subcellular location">
    <subcellularLocation>
        <location evidence="1">Mitochondrion outer membrane</location>
        <topology evidence="1">Peripheral membrane protein</topology>
        <orientation evidence="1">Cytoplasmic side</orientation>
    </subcellularLocation>
</comment>
<gene>
    <name evidence="11" type="ORF">HG535_0H00820</name>
</gene>
<feature type="repeat" description="WD" evidence="9">
    <location>
        <begin position="577"/>
        <end position="599"/>
    </location>
</feature>
<name>A0A7H9B8R3_ZYGMR</name>
<dbReference type="PANTHER" id="PTHR19855:SF28">
    <property type="entry name" value="CCR4-ASSOCIATED FACTOR 4"/>
    <property type="match status" value="1"/>
</dbReference>
<dbReference type="Pfam" id="PF00400">
    <property type="entry name" value="WD40"/>
    <property type="match status" value="4"/>
</dbReference>
<dbReference type="InterPro" id="IPR019775">
    <property type="entry name" value="WD40_repeat_CS"/>
</dbReference>
<dbReference type="Proteomes" id="UP000509704">
    <property type="component" value="Chromosome 8"/>
</dbReference>
<evidence type="ECO:0000256" key="2">
    <source>
        <dbReference type="ARBA" id="ARBA00022574"/>
    </source>
</evidence>
<dbReference type="EMBL" id="CP058611">
    <property type="protein sequence ID" value="QLG74756.1"/>
    <property type="molecule type" value="Genomic_DNA"/>
</dbReference>
<dbReference type="CDD" id="cd00200">
    <property type="entry name" value="WD40"/>
    <property type="match status" value="1"/>
</dbReference>
<feature type="region of interest" description="Disordered" evidence="10">
    <location>
        <begin position="681"/>
        <end position="701"/>
    </location>
</feature>
<evidence type="ECO:0000256" key="3">
    <source>
        <dbReference type="ARBA" id="ARBA00022737"/>
    </source>
</evidence>
<keyword evidence="12" id="KW-1185">Reference proteome</keyword>
<dbReference type="PROSITE" id="PS50082">
    <property type="entry name" value="WD_REPEATS_2"/>
    <property type="match status" value="5"/>
</dbReference>